<evidence type="ECO:0000313" key="8">
    <source>
        <dbReference type="EMBL" id="PSC75562.1"/>
    </source>
</evidence>
<dbReference type="GO" id="GO:0005886">
    <property type="term" value="C:plasma membrane"/>
    <property type="evidence" value="ECO:0007669"/>
    <property type="project" value="TreeGrafter"/>
</dbReference>
<dbReference type="STRING" id="554055.A0A2P6VN80"/>
<dbReference type="PANTHER" id="PTHR10926">
    <property type="entry name" value="CELL CYCLE CONTROL PROTEIN 50"/>
    <property type="match status" value="1"/>
</dbReference>
<feature type="transmembrane region" description="Helical" evidence="7">
    <location>
        <begin position="60"/>
        <end position="81"/>
    </location>
</feature>
<evidence type="ECO:0000256" key="4">
    <source>
        <dbReference type="ARBA" id="ARBA00022989"/>
    </source>
</evidence>
<dbReference type="PANTHER" id="PTHR10926:SF0">
    <property type="entry name" value="CDC50, ISOFORM A"/>
    <property type="match status" value="1"/>
</dbReference>
<evidence type="ECO:0000313" key="9">
    <source>
        <dbReference type="Proteomes" id="UP000239649"/>
    </source>
</evidence>
<evidence type="ECO:0000256" key="5">
    <source>
        <dbReference type="ARBA" id="ARBA00023136"/>
    </source>
</evidence>
<dbReference type="AlphaFoldDB" id="A0A2P6VN80"/>
<comment type="caution">
    <text evidence="8">The sequence shown here is derived from an EMBL/GenBank/DDBJ whole genome shotgun (WGS) entry which is preliminary data.</text>
</comment>
<feature type="transmembrane region" description="Helical" evidence="7">
    <location>
        <begin position="316"/>
        <end position="340"/>
    </location>
</feature>
<sequence length="413" mass="44753">MPRSELSVEASETSYTTADTAASGVVKDKNGRKTYKWHKKFAYQKFQGWRPILTPHNAELFFIAFGVLLIALGVPVLIASLNVVEVKVPYAFKGEMATLSVEARQQKLWEAGDAGVVYDVRVTVPKRMQPPIWVAYELGTYFQNFRRYVRSYDPARMHDGNGTTPISACAPFQYLGGDASLPINPCGQIAQSLFNDTFTFGLVGGAALAVDSSSIAWPSDGEDLYGAVPAENFNSDPALRGGATTTQLLNEDQRWMVWMRPHSKVAVQKLYGRIDVPLEAGQEVVISVANRYNSYAYNGAKAVILTTNSWVGGRNVFLGALYLATGGVCLALALFFFFGYDLGWIWKRRYGDLANVSWLRQHAAELHAQQQFAAAGSIGSGGASANGDGAAQDAEGSLPVVAAAAPEAALQKN</sequence>
<evidence type="ECO:0000256" key="1">
    <source>
        <dbReference type="ARBA" id="ARBA00004141"/>
    </source>
</evidence>
<keyword evidence="4 7" id="KW-1133">Transmembrane helix</keyword>
<dbReference type="GO" id="GO:0005794">
    <property type="term" value="C:Golgi apparatus"/>
    <property type="evidence" value="ECO:0007669"/>
    <property type="project" value="TreeGrafter"/>
</dbReference>
<dbReference type="Pfam" id="PF03381">
    <property type="entry name" value="CDC50"/>
    <property type="match status" value="1"/>
</dbReference>
<dbReference type="PIRSF" id="PIRSF015840">
    <property type="entry name" value="DUF284_TM_euk"/>
    <property type="match status" value="1"/>
</dbReference>
<dbReference type="OrthoDB" id="340608at2759"/>
<keyword evidence="5 6" id="KW-0472">Membrane</keyword>
<name>A0A2P6VN80_9CHLO</name>
<evidence type="ECO:0000256" key="6">
    <source>
        <dbReference type="PIRNR" id="PIRNR015840"/>
    </source>
</evidence>
<protein>
    <recommendedName>
        <fullName evidence="6">ALA-interacting subunit</fullName>
    </recommendedName>
</protein>
<accession>A0A2P6VN80</accession>
<comment type="subcellular location">
    <subcellularLocation>
        <location evidence="1">Membrane</location>
        <topology evidence="1">Multi-pass membrane protein</topology>
    </subcellularLocation>
</comment>
<comment type="similarity">
    <text evidence="2 6">Belongs to the CDC50/LEM3 family.</text>
</comment>
<dbReference type="Proteomes" id="UP000239649">
    <property type="component" value="Unassembled WGS sequence"/>
</dbReference>
<reference evidence="8 9" key="1">
    <citation type="journal article" date="2018" name="Plant J.">
        <title>Genome sequences of Chlorella sorokiniana UTEX 1602 and Micractinium conductrix SAG 241.80: implications to maltose excretion by a green alga.</title>
        <authorList>
            <person name="Arriola M.B."/>
            <person name="Velmurugan N."/>
            <person name="Zhang Y."/>
            <person name="Plunkett M.H."/>
            <person name="Hondzo H."/>
            <person name="Barney B.M."/>
        </authorList>
    </citation>
    <scope>NUCLEOTIDE SEQUENCE [LARGE SCALE GENOMIC DNA]</scope>
    <source>
        <strain evidence="8 9">SAG 241.80</strain>
    </source>
</reference>
<dbReference type="GO" id="GO:0005783">
    <property type="term" value="C:endoplasmic reticulum"/>
    <property type="evidence" value="ECO:0007669"/>
    <property type="project" value="TreeGrafter"/>
</dbReference>
<evidence type="ECO:0000256" key="7">
    <source>
        <dbReference type="SAM" id="Phobius"/>
    </source>
</evidence>
<keyword evidence="3 7" id="KW-0812">Transmembrane</keyword>
<proteinExistence type="inferred from homology"/>
<gene>
    <name evidence="8" type="ORF">C2E20_1056</name>
</gene>
<evidence type="ECO:0000256" key="3">
    <source>
        <dbReference type="ARBA" id="ARBA00022692"/>
    </source>
</evidence>
<dbReference type="InterPro" id="IPR005045">
    <property type="entry name" value="CDC50/LEM3_fam"/>
</dbReference>
<dbReference type="EMBL" id="LHPF02000002">
    <property type="protein sequence ID" value="PSC75562.1"/>
    <property type="molecule type" value="Genomic_DNA"/>
</dbReference>
<organism evidence="8 9">
    <name type="scientific">Micractinium conductrix</name>
    <dbReference type="NCBI Taxonomy" id="554055"/>
    <lineage>
        <taxon>Eukaryota</taxon>
        <taxon>Viridiplantae</taxon>
        <taxon>Chlorophyta</taxon>
        <taxon>core chlorophytes</taxon>
        <taxon>Trebouxiophyceae</taxon>
        <taxon>Chlorellales</taxon>
        <taxon>Chlorellaceae</taxon>
        <taxon>Chlorella clade</taxon>
        <taxon>Micractinium</taxon>
    </lineage>
</organism>
<keyword evidence="9" id="KW-1185">Reference proteome</keyword>
<evidence type="ECO:0000256" key="2">
    <source>
        <dbReference type="ARBA" id="ARBA00009457"/>
    </source>
</evidence>